<dbReference type="GeneID" id="89336831"/>
<keyword evidence="3" id="KW-1185">Reference proteome</keyword>
<dbReference type="Gene3D" id="1.10.10.10">
    <property type="entry name" value="Winged helix-like DNA-binding domain superfamily/Winged helix DNA-binding domain"/>
    <property type="match status" value="1"/>
</dbReference>
<dbReference type="InterPro" id="IPR036390">
    <property type="entry name" value="WH_DNA-bd_sf"/>
</dbReference>
<dbReference type="InterPro" id="IPR038723">
    <property type="entry name" value="ArnR1-like_HTH"/>
</dbReference>
<dbReference type="RefSeq" id="WP_338598823.1">
    <property type="nucleotide sequence ID" value="NZ_CP146016.1"/>
</dbReference>
<dbReference type="Proteomes" id="UP001432202">
    <property type="component" value="Chromosome"/>
</dbReference>
<dbReference type="AlphaFoldDB" id="A0AAX4KY91"/>
<name>A0AAX4KY91_9CREN</name>
<proteinExistence type="predicted"/>
<organism evidence="2 3">
    <name type="scientific">Sulfolobus tengchongensis</name>
    <dbReference type="NCBI Taxonomy" id="207809"/>
    <lineage>
        <taxon>Archaea</taxon>
        <taxon>Thermoproteota</taxon>
        <taxon>Thermoprotei</taxon>
        <taxon>Sulfolobales</taxon>
        <taxon>Sulfolobaceae</taxon>
        <taxon>Sulfolobus</taxon>
    </lineage>
</organism>
<feature type="domain" description="ArnR1-like winged helix-turn-helix" evidence="1">
    <location>
        <begin position="2"/>
        <end position="76"/>
    </location>
</feature>
<protein>
    <submittedName>
        <fullName evidence="2">Winged helix-turn-helix domain-containing protein</fullName>
    </submittedName>
</protein>
<gene>
    <name evidence="2" type="ORF">V6M85_08640</name>
</gene>
<evidence type="ECO:0000259" key="1">
    <source>
        <dbReference type="Pfam" id="PF14947"/>
    </source>
</evidence>
<dbReference type="EMBL" id="CP146016">
    <property type="protein sequence ID" value="WWQ59557.1"/>
    <property type="molecule type" value="Genomic_DNA"/>
</dbReference>
<evidence type="ECO:0000313" key="2">
    <source>
        <dbReference type="EMBL" id="WWQ59557.1"/>
    </source>
</evidence>
<dbReference type="SUPFAM" id="SSF46785">
    <property type="entry name" value="Winged helix' DNA-binding domain"/>
    <property type="match status" value="1"/>
</dbReference>
<accession>A0AAX4KY91</accession>
<reference evidence="2 3" key="1">
    <citation type="submission" date="2024-02" db="EMBL/GenBank/DDBJ databases">
        <title>STSV induces naive adaptation in Sulfolobus.</title>
        <authorList>
            <person name="Xiang X."/>
            <person name="Song M."/>
        </authorList>
    </citation>
    <scope>NUCLEOTIDE SEQUENCE [LARGE SCALE GENOMIC DNA]</scope>
    <source>
        <strain evidence="2 3">RT2</strain>
    </source>
</reference>
<dbReference type="InterPro" id="IPR036388">
    <property type="entry name" value="WH-like_DNA-bd_sf"/>
</dbReference>
<dbReference type="Pfam" id="PF14947">
    <property type="entry name" value="HTH_45"/>
    <property type="match status" value="1"/>
</dbReference>
<sequence>MRRSRDEIIGDILEAIDNNINRISSIMKNVNLGASLAKKYLSMLESEGLIQDVNGEYKLTDKGRKILQQMRNLRKLQLELATVIYEIRKELVNNEK</sequence>
<evidence type="ECO:0000313" key="3">
    <source>
        <dbReference type="Proteomes" id="UP001432202"/>
    </source>
</evidence>